<evidence type="ECO:0000256" key="2">
    <source>
        <dbReference type="SAM" id="MobiDB-lite"/>
    </source>
</evidence>
<dbReference type="AlphaFoldDB" id="A0A6A5HRI1"/>
<dbReference type="Proteomes" id="UP000483820">
    <property type="component" value="Chromosome I"/>
</dbReference>
<comment type="caution">
    <text evidence="4">The sequence shown here is derived from an EMBL/GenBank/DDBJ whole genome shotgun (WGS) entry which is preliminary data.</text>
</comment>
<feature type="region of interest" description="Disordered" evidence="2">
    <location>
        <begin position="197"/>
        <end position="217"/>
    </location>
</feature>
<reference evidence="4 5" key="1">
    <citation type="submission" date="2019-12" db="EMBL/GenBank/DDBJ databases">
        <title>Chromosome-level assembly of the Caenorhabditis remanei genome.</title>
        <authorList>
            <person name="Teterina A.A."/>
            <person name="Willis J.H."/>
            <person name="Phillips P.C."/>
        </authorList>
    </citation>
    <scope>NUCLEOTIDE SEQUENCE [LARGE SCALE GENOMIC DNA]</scope>
    <source>
        <strain evidence="4 5">PX506</strain>
        <tissue evidence="4">Whole organism</tissue>
    </source>
</reference>
<evidence type="ECO:0000313" key="5">
    <source>
        <dbReference type="Proteomes" id="UP000483820"/>
    </source>
</evidence>
<sequence length="217" mass="23850">MNFIILVTAVSLINLVICETSTESTVTKINQISTSEINSASNNADNGNSILLKSIEQILKREMISQTSNMKTIKTAKAQTHPSDPKVQEGIVSVIIEMQKKEAETLKKDIDYLDKQREEKQNKLVKLYKEMNMMKPGEPITAAPPKPQDHYVVPGAGQSEIVIELVPLPATSENFTLMSSLLIRRAVLCPNPPNIPPRPPPPALPAPPAAPPPFNIR</sequence>
<feature type="coiled-coil region" evidence="1">
    <location>
        <begin position="96"/>
        <end position="130"/>
    </location>
</feature>
<dbReference type="EMBL" id="WUAV01000001">
    <property type="protein sequence ID" value="KAF1770309.1"/>
    <property type="molecule type" value="Genomic_DNA"/>
</dbReference>
<keyword evidence="1" id="KW-0175">Coiled coil</keyword>
<dbReference type="CTD" id="78773329"/>
<feature type="chain" id="PRO_5025467146" evidence="3">
    <location>
        <begin position="19"/>
        <end position="217"/>
    </location>
</feature>
<feature type="signal peptide" evidence="3">
    <location>
        <begin position="1"/>
        <end position="18"/>
    </location>
</feature>
<evidence type="ECO:0000256" key="1">
    <source>
        <dbReference type="SAM" id="Coils"/>
    </source>
</evidence>
<evidence type="ECO:0000256" key="3">
    <source>
        <dbReference type="SAM" id="SignalP"/>
    </source>
</evidence>
<dbReference type="KEGG" id="crq:GCK72_002127"/>
<gene>
    <name evidence="4" type="ORF">GCK72_002127</name>
</gene>
<keyword evidence="3" id="KW-0732">Signal</keyword>
<evidence type="ECO:0000313" key="4">
    <source>
        <dbReference type="EMBL" id="KAF1770309.1"/>
    </source>
</evidence>
<organism evidence="4 5">
    <name type="scientific">Caenorhabditis remanei</name>
    <name type="common">Caenorhabditis vulgaris</name>
    <dbReference type="NCBI Taxonomy" id="31234"/>
    <lineage>
        <taxon>Eukaryota</taxon>
        <taxon>Metazoa</taxon>
        <taxon>Ecdysozoa</taxon>
        <taxon>Nematoda</taxon>
        <taxon>Chromadorea</taxon>
        <taxon>Rhabditida</taxon>
        <taxon>Rhabditina</taxon>
        <taxon>Rhabditomorpha</taxon>
        <taxon>Rhabditoidea</taxon>
        <taxon>Rhabditidae</taxon>
        <taxon>Peloderinae</taxon>
        <taxon>Caenorhabditis</taxon>
    </lineage>
</organism>
<proteinExistence type="predicted"/>
<name>A0A6A5HRI1_CAERE</name>
<accession>A0A6A5HRI1</accession>
<protein>
    <submittedName>
        <fullName evidence="4">Uncharacterized protein</fullName>
    </submittedName>
</protein>
<dbReference type="GeneID" id="78773329"/>
<dbReference type="RefSeq" id="XP_053591916.1">
    <property type="nucleotide sequence ID" value="XM_053723271.1"/>
</dbReference>